<dbReference type="Gene3D" id="2.60.120.200">
    <property type="match status" value="1"/>
</dbReference>
<dbReference type="InterPro" id="IPR015943">
    <property type="entry name" value="WD40/YVTN_repeat-like_dom_sf"/>
</dbReference>
<dbReference type="SUPFAM" id="SSF49265">
    <property type="entry name" value="Fibronectin type III"/>
    <property type="match status" value="1"/>
</dbReference>
<dbReference type="Pfam" id="PF18962">
    <property type="entry name" value="Por_Secre_tail"/>
    <property type="match status" value="1"/>
</dbReference>
<dbReference type="CDD" id="cd00041">
    <property type="entry name" value="CUB"/>
    <property type="match status" value="1"/>
</dbReference>
<organism evidence="6 7">
    <name type="scientific">Aquimarina hainanensis</name>
    <dbReference type="NCBI Taxonomy" id="1578017"/>
    <lineage>
        <taxon>Bacteria</taxon>
        <taxon>Pseudomonadati</taxon>
        <taxon>Bacteroidota</taxon>
        <taxon>Flavobacteriia</taxon>
        <taxon>Flavobacteriales</taxon>
        <taxon>Flavobacteriaceae</taxon>
        <taxon>Aquimarina</taxon>
    </lineage>
</organism>
<dbReference type="InterPro" id="IPR003961">
    <property type="entry name" value="FN3_dom"/>
</dbReference>
<dbReference type="Gene3D" id="2.130.10.10">
    <property type="entry name" value="YVTN repeat-like/Quinoprotein amine dehydrogenase"/>
    <property type="match status" value="2"/>
</dbReference>
<dbReference type="NCBIfam" id="TIGR04183">
    <property type="entry name" value="Por_Secre_tail"/>
    <property type="match status" value="1"/>
</dbReference>
<dbReference type="InterPro" id="IPR035914">
    <property type="entry name" value="Sperma_CUB_dom_sf"/>
</dbReference>
<dbReference type="SUPFAM" id="SSF49899">
    <property type="entry name" value="Concanavalin A-like lectins/glucanases"/>
    <property type="match status" value="1"/>
</dbReference>
<accession>A0ABW5NAW5</accession>
<dbReference type="SMART" id="SM00042">
    <property type="entry name" value="CUB"/>
    <property type="match status" value="1"/>
</dbReference>
<dbReference type="RefSeq" id="WP_378253505.1">
    <property type="nucleotide sequence ID" value="NZ_JBHSJV010000001.1"/>
</dbReference>
<evidence type="ECO:0000259" key="4">
    <source>
        <dbReference type="PROSITE" id="PS50060"/>
    </source>
</evidence>
<dbReference type="Proteomes" id="UP001597459">
    <property type="component" value="Unassembled WGS sequence"/>
</dbReference>
<dbReference type="Pfam" id="PF00041">
    <property type="entry name" value="fn3"/>
    <property type="match status" value="1"/>
</dbReference>
<name>A0ABW5NAW5_9FLAO</name>
<reference evidence="7" key="1">
    <citation type="journal article" date="2019" name="Int. J. Syst. Evol. Microbiol.">
        <title>The Global Catalogue of Microorganisms (GCM) 10K type strain sequencing project: providing services to taxonomists for standard genome sequencing and annotation.</title>
        <authorList>
            <consortium name="The Broad Institute Genomics Platform"/>
            <consortium name="The Broad Institute Genome Sequencing Center for Infectious Disease"/>
            <person name="Wu L."/>
            <person name="Ma J."/>
        </authorList>
    </citation>
    <scope>NUCLEOTIDE SEQUENCE [LARGE SCALE GENOMIC DNA]</scope>
    <source>
        <strain evidence="7">KCTC 42423</strain>
    </source>
</reference>
<evidence type="ECO:0000259" key="5">
    <source>
        <dbReference type="PROSITE" id="PS50853"/>
    </source>
</evidence>
<evidence type="ECO:0000313" key="7">
    <source>
        <dbReference type="Proteomes" id="UP001597459"/>
    </source>
</evidence>
<evidence type="ECO:0000256" key="1">
    <source>
        <dbReference type="ARBA" id="ARBA00022729"/>
    </source>
</evidence>
<proteinExistence type="predicted"/>
<dbReference type="PROSITE" id="PS01180">
    <property type="entry name" value="CUB"/>
    <property type="match status" value="1"/>
</dbReference>
<dbReference type="InterPro" id="IPR036116">
    <property type="entry name" value="FN3_sf"/>
</dbReference>
<dbReference type="PANTHER" id="PTHR23282:SF101">
    <property type="entry name" value="MAM DOMAIN-CONTAINING PROTEIN"/>
    <property type="match status" value="1"/>
</dbReference>
<dbReference type="PROSITE" id="PS50853">
    <property type="entry name" value="FN3"/>
    <property type="match status" value="1"/>
</dbReference>
<dbReference type="SMART" id="SM00060">
    <property type="entry name" value="FN3"/>
    <property type="match status" value="1"/>
</dbReference>
<gene>
    <name evidence="6" type="ORF">ACFSTE_14365</name>
</gene>
<dbReference type="InterPro" id="IPR013783">
    <property type="entry name" value="Ig-like_fold"/>
</dbReference>
<protein>
    <submittedName>
        <fullName evidence="6">CUB domain-containing protein</fullName>
    </submittedName>
</protein>
<dbReference type="PROSITE" id="PS50060">
    <property type="entry name" value="MAM_2"/>
    <property type="match status" value="1"/>
</dbReference>
<dbReference type="EMBL" id="JBHULX010000030">
    <property type="protein sequence ID" value="MFD2592019.1"/>
    <property type="molecule type" value="Genomic_DNA"/>
</dbReference>
<dbReference type="InterPro" id="IPR013320">
    <property type="entry name" value="ConA-like_dom_sf"/>
</dbReference>
<sequence>MKTTFLKRGVLFFCVVFLSSVLYLYHATDAPKKEKSLQDVRDKHLRFLENSPFKETLSLTKKARKKRGIPPNKYFEQMWELTINPMTGRTEPEKLYDVQKQLKSRNVKRAPGENNANAWEERGPNDVGGRTRAILFDPNDQTNRRVFAGGVSGGLWVNNDITSAASQWTRVQNVPGNLSVTSITVDPRNSNIWYVGTGEQYTAGDVVGTGVYRSNNGGNNWQAVNIPPAGGGDLQANPTNLFLSGIYYVNDIIAWENTTENRTELFVGVGAHIYGAASGPNNWLGIQSAGMYHSIDGGVTWNRIESANMRYQWSNNNYYYVPNDFEIGSDNRLWMGTINSPMGEGGGRVFSSVNGTAWVEAAASPLRDSNRVEIETSATDANKIYALTQGVLTDENNNVIEPVHIYRTTDGFATNPVATALPVDHDRAIPRIGYDGIPANDFTRGQAFYDLMIEADPTNDDIVYVGGIDLFRSANGGNNWTQISKWSNNSGLAQLRTPLVHADQHAMVFRPGNANQAIFGNDGGVYYASSLSTANNNANAIGKRVNNYNVTQYVKAGIGPNGARDQNGIFTAGSQDNGSQAFRNAVAGINGSEQLSGGDGFYTFVDKDGQYMTATYTNNNIYRFNLPWDGVGQEQGGGEEILREATGDFVNQMGYDSDANFILSNATVRANNVNHTSIKTIDVANNRNGNIDNQMLTAKPTAFVASTFANNTWYVGAADGKLFRLTNVGVGAANWAEINTPFVGSVSSVRLGATANDLLVTIHNYGVTSIWYSSDAGVNWVSKEGNLPDIPVRDILQNPLDRTEVIVATQLGVWMSNNFDNANPVWRQSYNGMSDVSVTSFDYWAIDGDDNNNIVIASTYGRGVFTGSFTANGVVDNESPTAPTNLVASNVQETSLELNWGASNDNVGVTAYDIYRDDVVVATVAATSETINGLTANTIYSFKVVARDAAGNTSADSNVINVRTQAVAADPCNGGAVLTAINGAFTDGSGNQDYPTNRNCSWLIRPENGGTVTLRFDAFNTEANYDFVTIYDGENTAAPQLGRFSGRTIPAAITSTGNAMYVQFTSDEIITASGWSARYEANDQGNNNEGCANGINVFPYSEGFEAGFGAWTQAAGDDFDWTHQQGRTFSNNTGPSSAQEGRFYVYVETSSPNNPNRTTILNSPCFDLRNQGTATFTFTYHMTGNAVGSLRLEASSDNGVTWASVWNQAGNQGNVWNNANVNLNAYAGNSVQLRFVGTSGNSWQGDMAVDNLRLATTANNNIATTEELGKELLADGVKKETIEVTVYPNPVQGGVLHIGGTGIENMNYKVMNLLGQVSKQGKLQTKAIDVQGLQNGVYILQLQTEGKTTIMRQFVKK</sequence>
<evidence type="ECO:0000259" key="3">
    <source>
        <dbReference type="PROSITE" id="PS01180"/>
    </source>
</evidence>
<dbReference type="InterPro" id="IPR026444">
    <property type="entry name" value="Secre_tail"/>
</dbReference>
<dbReference type="InterPro" id="IPR000859">
    <property type="entry name" value="CUB_dom"/>
</dbReference>
<keyword evidence="2" id="KW-1015">Disulfide bond</keyword>
<comment type="caution">
    <text evidence="6">The sequence shown here is derived from an EMBL/GenBank/DDBJ whole genome shotgun (WGS) entry which is preliminary data.</text>
</comment>
<dbReference type="Gene3D" id="2.60.120.290">
    <property type="entry name" value="Spermadhesin, CUB domain"/>
    <property type="match status" value="1"/>
</dbReference>
<feature type="domain" description="Fibronectin type-III" evidence="5">
    <location>
        <begin position="882"/>
        <end position="967"/>
    </location>
</feature>
<dbReference type="SUPFAM" id="SSF110296">
    <property type="entry name" value="Oligoxyloglucan reducing end-specific cellobiohydrolase"/>
    <property type="match status" value="1"/>
</dbReference>
<evidence type="ECO:0000256" key="2">
    <source>
        <dbReference type="ARBA" id="ARBA00023157"/>
    </source>
</evidence>
<dbReference type="PANTHER" id="PTHR23282">
    <property type="entry name" value="APICAL ENDOSOMAL GLYCOPROTEIN PRECURSOR"/>
    <property type="match status" value="1"/>
</dbReference>
<dbReference type="CDD" id="cd00063">
    <property type="entry name" value="FN3"/>
    <property type="match status" value="1"/>
</dbReference>
<dbReference type="SUPFAM" id="SSF49854">
    <property type="entry name" value="Spermadhesin, CUB domain"/>
    <property type="match status" value="1"/>
</dbReference>
<dbReference type="InterPro" id="IPR000998">
    <property type="entry name" value="MAM_dom"/>
</dbReference>
<feature type="domain" description="CUB" evidence="3">
    <location>
        <begin position="972"/>
        <end position="1082"/>
    </location>
</feature>
<keyword evidence="7" id="KW-1185">Reference proteome</keyword>
<dbReference type="InterPro" id="IPR051560">
    <property type="entry name" value="MAM_domain-containing"/>
</dbReference>
<evidence type="ECO:0000313" key="6">
    <source>
        <dbReference type="EMBL" id="MFD2592019.1"/>
    </source>
</evidence>
<dbReference type="Pfam" id="PF00431">
    <property type="entry name" value="CUB"/>
    <property type="match status" value="1"/>
</dbReference>
<dbReference type="Pfam" id="PF00629">
    <property type="entry name" value="MAM"/>
    <property type="match status" value="1"/>
</dbReference>
<dbReference type="Gene3D" id="2.60.40.10">
    <property type="entry name" value="Immunoglobulins"/>
    <property type="match status" value="1"/>
</dbReference>
<dbReference type="SMART" id="SM00137">
    <property type="entry name" value="MAM"/>
    <property type="match status" value="1"/>
</dbReference>
<feature type="domain" description="MAM" evidence="4">
    <location>
        <begin position="1100"/>
        <end position="1261"/>
    </location>
</feature>
<keyword evidence="1" id="KW-0732">Signal</keyword>
<dbReference type="CDD" id="cd06263">
    <property type="entry name" value="MAM"/>
    <property type="match status" value="1"/>
</dbReference>